<dbReference type="Pfam" id="PF16389">
    <property type="entry name" value="DUF4998"/>
    <property type="match status" value="1"/>
</dbReference>
<reference evidence="2 4" key="1">
    <citation type="submission" date="2018-10" db="EMBL/GenBank/DDBJ databases">
        <title>Genomic Encyclopedia of Archaeal and Bacterial Type Strains, Phase II (KMG-II): from individual species to whole genera.</title>
        <authorList>
            <person name="Goeker M."/>
        </authorList>
    </citation>
    <scope>NUCLEOTIDE SEQUENCE [LARGE SCALE GENOMIC DNA]</scope>
    <source>
        <strain evidence="2 4">DSM 19624</strain>
    </source>
</reference>
<dbReference type="InterPro" id="IPR032181">
    <property type="entry name" value="DUF5013"/>
</dbReference>
<dbReference type="Pfam" id="PF16405">
    <property type="entry name" value="DUF5013"/>
    <property type="match status" value="1"/>
</dbReference>
<dbReference type="OrthoDB" id="1043438at2"/>
<protein>
    <submittedName>
        <fullName evidence="3">DUF5013 domain-containing protein</fullName>
    </submittedName>
    <submittedName>
        <fullName evidence="2">Uncharacterized protein DUF5013</fullName>
    </submittedName>
</protein>
<gene>
    <name evidence="2" type="ORF">BCL90_4390</name>
    <name evidence="3" type="ORF">E3V97_20425</name>
</gene>
<evidence type="ECO:0000313" key="3">
    <source>
        <dbReference type="EMBL" id="TFB29408.1"/>
    </source>
</evidence>
<evidence type="ECO:0000313" key="4">
    <source>
        <dbReference type="Proteomes" id="UP000273898"/>
    </source>
</evidence>
<dbReference type="RefSeq" id="WP_121286866.1">
    <property type="nucleotide sequence ID" value="NZ_RCCK01000014.1"/>
</dbReference>
<comment type="caution">
    <text evidence="2">The sequence shown here is derived from an EMBL/GenBank/DDBJ whole genome shotgun (WGS) entry which is preliminary data.</text>
</comment>
<dbReference type="EMBL" id="SOPX01000004">
    <property type="protein sequence ID" value="TFB29408.1"/>
    <property type="molecule type" value="Genomic_DNA"/>
</dbReference>
<dbReference type="Proteomes" id="UP000273898">
    <property type="component" value="Unassembled WGS sequence"/>
</dbReference>
<keyword evidence="5" id="KW-1185">Reference proteome</keyword>
<organism evidence="2 4">
    <name type="scientific">Pedobacter alluvionis</name>
    <dbReference type="NCBI Taxonomy" id="475253"/>
    <lineage>
        <taxon>Bacteria</taxon>
        <taxon>Pseudomonadati</taxon>
        <taxon>Bacteroidota</taxon>
        <taxon>Sphingobacteriia</taxon>
        <taxon>Sphingobacteriales</taxon>
        <taxon>Sphingobacteriaceae</taxon>
        <taxon>Pedobacter</taxon>
    </lineage>
</organism>
<dbReference type="PROSITE" id="PS51257">
    <property type="entry name" value="PROKAR_LIPOPROTEIN"/>
    <property type="match status" value="1"/>
</dbReference>
<feature type="domain" description="DUF5013" evidence="1">
    <location>
        <begin position="237"/>
        <end position="377"/>
    </location>
</feature>
<dbReference type="Proteomes" id="UP000297429">
    <property type="component" value="Unassembled WGS sequence"/>
</dbReference>
<sequence length="407" mass="44386">MKYKIKKTVLVFLTAVMLFGCSKPDDYKKYLDGGDILYSGKLDSVKINPGNNRVQLTGLLKADPKINRIKILWNDQKDSIEYSVNMNTDSRKFSQIFNVEEGVRSFLVYTFDAEGNRSIAVNAVGRVYGPRYAASLTNRVIGSATQANGETAIDWLTIDPSAGPFATEIRYNSTTGLKTVRVPIASERTVLNDLAGTASTISTRTLYLPTKSSIDTFYTEFVQVGVLKDVTAQYMLNTRIPFTASVKGDRWGIPTGWTTNDAVRNFRQAAGVFYGGVDAWFGGPQLAMEAGWSADNMVTITDGKIYQSPVLPAGLYTFEMDIPDCTAGGDFYTVAADGDGIPNTGNIASSLAYAKTNAPGTHKITFTLSTEKKVSLGFVGNVPNKGAGDGTFWRISQVRLKYLPKTN</sequence>
<evidence type="ECO:0000313" key="5">
    <source>
        <dbReference type="Proteomes" id="UP000297429"/>
    </source>
</evidence>
<accession>A0A497XTK0</accession>
<dbReference type="EMBL" id="RCCK01000014">
    <property type="protein sequence ID" value="RLJ72748.1"/>
    <property type="molecule type" value="Genomic_DNA"/>
</dbReference>
<evidence type="ECO:0000259" key="1">
    <source>
        <dbReference type="Pfam" id="PF16405"/>
    </source>
</evidence>
<dbReference type="AlphaFoldDB" id="A0A497XTK0"/>
<proteinExistence type="predicted"/>
<evidence type="ECO:0000313" key="2">
    <source>
        <dbReference type="EMBL" id="RLJ72748.1"/>
    </source>
</evidence>
<name>A0A497XTK0_9SPHI</name>
<reference evidence="3 5" key="2">
    <citation type="submission" date="2019-03" db="EMBL/GenBank/DDBJ databases">
        <authorList>
            <person name="He R.-H."/>
        </authorList>
    </citation>
    <scope>NUCLEOTIDE SEQUENCE [LARGE SCALE GENOMIC DNA]</scope>
    <source>
        <strain evidence="3 5">DSM 19624</strain>
    </source>
</reference>